<keyword evidence="2" id="KW-0255">Endonuclease</keyword>
<protein>
    <submittedName>
        <fullName evidence="2">HNH homing endonuclease</fullName>
    </submittedName>
</protein>
<evidence type="ECO:0000259" key="1">
    <source>
        <dbReference type="Pfam" id="PF13392"/>
    </source>
</evidence>
<name>A0AAT9TR97_9CAUD</name>
<keyword evidence="2" id="KW-0540">Nuclease</keyword>
<dbReference type="Gene3D" id="1.20.5.2050">
    <property type="match status" value="1"/>
</dbReference>
<dbReference type="InterPro" id="IPR003615">
    <property type="entry name" value="HNH_nuc"/>
</dbReference>
<dbReference type="InterPro" id="IPR016177">
    <property type="entry name" value="DNA-bd_dom_sf"/>
</dbReference>
<reference evidence="2" key="2">
    <citation type="journal article" date="2024" name="Heliyon">
        <title>Complete genome sequence of the novel virulent phage PMBT24 infecting Enterocloster bolteae from the human gut.</title>
        <authorList>
            <person name="Sprotte S."/>
            <person name="Brinks E."/>
            <person name="Neve H."/>
            <person name="Franz C.M.A.P."/>
        </authorList>
    </citation>
    <scope>NUCLEOTIDE SEQUENCE</scope>
</reference>
<dbReference type="SUPFAM" id="SSF54060">
    <property type="entry name" value="His-Me finger endonucleases"/>
    <property type="match status" value="1"/>
</dbReference>
<evidence type="ECO:0000313" key="2">
    <source>
        <dbReference type="EMBL" id="WDQ45491.1"/>
    </source>
</evidence>
<dbReference type="EMBL" id="OQ326496">
    <property type="protein sequence ID" value="WDQ45491.1"/>
    <property type="molecule type" value="Genomic_DNA"/>
</dbReference>
<dbReference type="SUPFAM" id="SSF54171">
    <property type="entry name" value="DNA-binding domain"/>
    <property type="match status" value="1"/>
</dbReference>
<feature type="domain" description="HNH nuclease" evidence="1">
    <location>
        <begin position="67"/>
        <end position="92"/>
    </location>
</feature>
<reference evidence="2" key="1">
    <citation type="submission" date="2023-01" db="EMBL/GenBank/DDBJ databases">
        <authorList>
            <person name="Sprotte S."/>
            <person name="Brinks E."/>
        </authorList>
    </citation>
    <scope>NUCLEOTIDE SEQUENCE</scope>
</reference>
<organism evidence="2">
    <name type="scientific">Enterocloster phage PMBT24</name>
    <dbReference type="NCBI Taxonomy" id="3025413"/>
    <lineage>
        <taxon>Viruses</taxon>
        <taxon>Duplodnaviria</taxon>
        <taxon>Heunggongvirae</taxon>
        <taxon>Uroviricota</taxon>
        <taxon>Caudoviricetes</taxon>
    </lineage>
</organism>
<dbReference type="GO" id="GO:0004519">
    <property type="term" value="F:endonuclease activity"/>
    <property type="evidence" value="ECO:0007669"/>
    <property type="project" value="UniProtKB-KW"/>
</dbReference>
<sequence length="168" mass="19783">MDEDDSDYAYPYYKGYITKDKYFKCSLIDREIVEDYTWHIDSSGYVTTKINNKNVYMHNLLVGEILVDHINKIRTDNRRCNLRKCTSQENNRNRSKAKNNTSGIIGVSWKQKSNKWRAYIVIDGRQKHLGEYSVKEHAIKARLKAELEWFGEYAPQKDLLKEYGMQGG</sequence>
<dbReference type="Pfam" id="PF13392">
    <property type="entry name" value="HNH_3"/>
    <property type="match status" value="1"/>
</dbReference>
<proteinExistence type="predicted"/>
<dbReference type="Gene3D" id="3.90.75.20">
    <property type="match status" value="1"/>
</dbReference>
<accession>A0AAT9TR97</accession>
<keyword evidence="2" id="KW-0378">Hydrolase</keyword>
<dbReference type="InterPro" id="IPR044925">
    <property type="entry name" value="His-Me_finger_sf"/>
</dbReference>
<dbReference type="GO" id="GO:0003677">
    <property type="term" value="F:DNA binding"/>
    <property type="evidence" value="ECO:0007669"/>
    <property type="project" value="InterPro"/>
</dbReference>